<evidence type="ECO:0000313" key="4">
    <source>
        <dbReference type="Proteomes" id="UP000597444"/>
    </source>
</evidence>
<reference evidence="3" key="1">
    <citation type="submission" date="2020-10" db="EMBL/GenBank/DDBJ databases">
        <title>Taxonomic study of unclassified bacteria belonging to the class Ktedonobacteria.</title>
        <authorList>
            <person name="Yabe S."/>
            <person name="Wang C.M."/>
            <person name="Zheng Y."/>
            <person name="Sakai Y."/>
            <person name="Cavaletti L."/>
            <person name="Monciardini P."/>
            <person name="Donadio S."/>
        </authorList>
    </citation>
    <scope>NUCLEOTIDE SEQUENCE</scope>
    <source>
        <strain evidence="3">ID150040</strain>
    </source>
</reference>
<gene>
    <name evidence="3" type="ORF">KSF_061600</name>
</gene>
<organism evidence="3 4">
    <name type="scientific">Reticulibacter mediterranei</name>
    <dbReference type="NCBI Taxonomy" id="2778369"/>
    <lineage>
        <taxon>Bacteria</taxon>
        <taxon>Bacillati</taxon>
        <taxon>Chloroflexota</taxon>
        <taxon>Ktedonobacteria</taxon>
        <taxon>Ktedonobacterales</taxon>
        <taxon>Reticulibacteraceae</taxon>
        <taxon>Reticulibacter</taxon>
    </lineage>
</organism>
<proteinExistence type="predicted"/>
<evidence type="ECO:0000256" key="1">
    <source>
        <dbReference type="ARBA" id="ARBA00023125"/>
    </source>
</evidence>
<dbReference type="NCBIfam" id="TIGR01766">
    <property type="entry name" value="IS200/IS605 family accessory protein TnpB-like domain"/>
    <property type="match status" value="1"/>
</dbReference>
<dbReference type="AlphaFoldDB" id="A0A8J3N2R2"/>
<dbReference type="GO" id="GO:0003677">
    <property type="term" value="F:DNA binding"/>
    <property type="evidence" value="ECO:0007669"/>
    <property type="project" value="UniProtKB-KW"/>
</dbReference>
<feature type="domain" description="Cas12f1-like TNB" evidence="2">
    <location>
        <begin position="36"/>
        <end position="115"/>
    </location>
</feature>
<dbReference type="Proteomes" id="UP000597444">
    <property type="component" value="Unassembled WGS sequence"/>
</dbReference>
<evidence type="ECO:0000313" key="3">
    <source>
        <dbReference type="EMBL" id="GHO96112.1"/>
    </source>
</evidence>
<dbReference type="InterPro" id="IPR010095">
    <property type="entry name" value="Cas12f1-like_TNB"/>
</dbReference>
<comment type="caution">
    <text evidence="3">The sequence shown here is derived from an EMBL/GenBank/DDBJ whole genome shotgun (WGS) entry which is preliminary data.</text>
</comment>
<keyword evidence="1" id="KW-0238">DNA-binding</keyword>
<protein>
    <recommendedName>
        <fullName evidence="2">Cas12f1-like TNB domain-containing protein</fullName>
    </recommendedName>
</protein>
<dbReference type="Pfam" id="PF07282">
    <property type="entry name" value="Cas12f1-like_TNB"/>
    <property type="match status" value="1"/>
</dbReference>
<evidence type="ECO:0000259" key="2">
    <source>
        <dbReference type="Pfam" id="PF07282"/>
    </source>
</evidence>
<name>A0A8J3N2R2_9CHLR</name>
<dbReference type="EMBL" id="BNJK01000001">
    <property type="protein sequence ID" value="GHO96112.1"/>
    <property type="molecule type" value="Genomic_DNA"/>
</dbReference>
<keyword evidence="4" id="KW-1185">Reference proteome</keyword>
<sequence length="159" mass="17595">MVKEGIGVLCIGKNDGWKQNSNMGKRTNQHFVQIPHARFIAMLTYKAELVGLAVKLTEESYTSKASLLDLDPLPVRDPNKPNEKHRFSGKRVKRGLYRASDGRLINADCNGSGNIIRKVAPDAFSKVEGVEDGKGVLASLVVHPVRFVITPSRNRKEKS</sequence>
<accession>A0A8J3N2R2</accession>